<comment type="subcellular location">
    <subcellularLocation>
        <location evidence="1">Membrane</location>
        <topology evidence="1">Multi-pass membrane protein</topology>
    </subcellularLocation>
</comment>
<comment type="similarity">
    <text evidence="2">Belongs to the GtrA family.</text>
</comment>
<proteinExistence type="inferred from homology"/>
<dbReference type="InterPro" id="IPR051401">
    <property type="entry name" value="GtrA_CellWall_Glycosyl"/>
</dbReference>
<accession>A0A0L6ZCK2</accession>
<evidence type="ECO:0000259" key="7">
    <source>
        <dbReference type="Pfam" id="PF04138"/>
    </source>
</evidence>
<keyword evidence="3 6" id="KW-0812">Transmembrane</keyword>
<dbReference type="PANTHER" id="PTHR38459:SF1">
    <property type="entry name" value="PROPHAGE BACTOPRENOL-LINKED GLUCOSE TRANSLOCASE HOMOLOG"/>
    <property type="match status" value="1"/>
</dbReference>
<dbReference type="InterPro" id="IPR007267">
    <property type="entry name" value="GtrA_DPMS_TM"/>
</dbReference>
<dbReference type="Pfam" id="PF04138">
    <property type="entry name" value="GtrA_DPMS_TM"/>
    <property type="match status" value="1"/>
</dbReference>
<name>A0A0L6ZCK2_9CLOT</name>
<evidence type="ECO:0000313" key="8">
    <source>
        <dbReference type="EMBL" id="KOA20690.1"/>
    </source>
</evidence>
<feature type="transmembrane region" description="Helical" evidence="6">
    <location>
        <begin position="93"/>
        <end position="114"/>
    </location>
</feature>
<feature type="transmembrane region" description="Helical" evidence="6">
    <location>
        <begin position="31"/>
        <end position="51"/>
    </location>
</feature>
<comment type="caution">
    <text evidence="8">The sequence shown here is derived from an EMBL/GenBank/DDBJ whole genome shotgun (WGS) entry which is preliminary data.</text>
</comment>
<feature type="transmembrane region" description="Helical" evidence="6">
    <location>
        <begin position="7"/>
        <end position="25"/>
    </location>
</feature>
<dbReference type="AlphaFoldDB" id="A0A0L6ZCK2"/>
<evidence type="ECO:0000256" key="5">
    <source>
        <dbReference type="ARBA" id="ARBA00023136"/>
    </source>
</evidence>
<gene>
    <name evidence="8" type="ORF">CLHOM_08320</name>
</gene>
<keyword evidence="9" id="KW-1185">Reference proteome</keyword>
<feature type="transmembrane region" description="Helical" evidence="6">
    <location>
        <begin position="63"/>
        <end position="87"/>
    </location>
</feature>
<organism evidence="8 9">
    <name type="scientific">Clostridium homopropionicum DSM 5847</name>
    <dbReference type="NCBI Taxonomy" id="1121318"/>
    <lineage>
        <taxon>Bacteria</taxon>
        <taxon>Bacillati</taxon>
        <taxon>Bacillota</taxon>
        <taxon>Clostridia</taxon>
        <taxon>Eubacteriales</taxon>
        <taxon>Clostridiaceae</taxon>
        <taxon>Clostridium</taxon>
    </lineage>
</organism>
<evidence type="ECO:0000256" key="6">
    <source>
        <dbReference type="SAM" id="Phobius"/>
    </source>
</evidence>
<evidence type="ECO:0000313" key="9">
    <source>
        <dbReference type="Proteomes" id="UP000037043"/>
    </source>
</evidence>
<evidence type="ECO:0000256" key="1">
    <source>
        <dbReference type="ARBA" id="ARBA00004141"/>
    </source>
</evidence>
<dbReference type="PATRIC" id="fig|1121318.3.peg.837"/>
<keyword evidence="4 6" id="KW-1133">Transmembrane helix</keyword>
<dbReference type="Proteomes" id="UP000037043">
    <property type="component" value="Unassembled WGS sequence"/>
</dbReference>
<dbReference type="EMBL" id="LHUR01000012">
    <property type="protein sequence ID" value="KOA20690.1"/>
    <property type="molecule type" value="Genomic_DNA"/>
</dbReference>
<feature type="domain" description="GtrA/DPMS transmembrane" evidence="7">
    <location>
        <begin position="6"/>
        <end position="121"/>
    </location>
</feature>
<evidence type="ECO:0000256" key="4">
    <source>
        <dbReference type="ARBA" id="ARBA00022989"/>
    </source>
</evidence>
<evidence type="ECO:0000256" key="2">
    <source>
        <dbReference type="ARBA" id="ARBA00009399"/>
    </source>
</evidence>
<evidence type="ECO:0000256" key="3">
    <source>
        <dbReference type="ARBA" id="ARBA00022692"/>
    </source>
</evidence>
<keyword evidence="5 6" id="KW-0472">Membrane</keyword>
<dbReference type="STRING" id="36844.SAMN04488501_103169"/>
<reference evidence="9" key="1">
    <citation type="submission" date="2015-08" db="EMBL/GenBank/DDBJ databases">
        <title>Genome sequence of the strict anaerobe Clostridium homopropionicum LuHBu1 (DSM 5847T).</title>
        <authorList>
            <person name="Poehlein A."/>
            <person name="Beck M."/>
            <person name="Schiel-Bengelsdorf B."/>
            <person name="Bengelsdorf F.R."/>
            <person name="Daniel R."/>
            <person name="Duerre P."/>
        </authorList>
    </citation>
    <scope>NUCLEOTIDE SEQUENCE [LARGE SCALE GENOMIC DNA]</scope>
    <source>
        <strain evidence="9">DSM 5847</strain>
    </source>
</reference>
<sequence length="127" mass="14495">MKIFIKFCLVGGTNTLLTLATFYILNTVLGINYILSSILGYCVGMVNSYILNKRWTFYDSEKIIFNQFIKFVTVNLMSLSINLLVMYTLSGKLHLNAMIAQIVATGFSIISNYIGSKLWVFRKLELR</sequence>
<dbReference type="GO" id="GO:0005886">
    <property type="term" value="C:plasma membrane"/>
    <property type="evidence" value="ECO:0007669"/>
    <property type="project" value="TreeGrafter"/>
</dbReference>
<dbReference type="PANTHER" id="PTHR38459">
    <property type="entry name" value="PROPHAGE BACTOPRENOL-LINKED GLUCOSE TRANSLOCASE HOMOLOG"/>
    <property type="match status" value="1"/>
</dbReference>
<protein>
    <submittedName>
        <fullName evidence="8">GtrA-like protein</fullName>
    </submittedName>
</protein>
<dbReference type="RefSeq" id="WP_052220421.1">
    <property type="nucleotide sequence ID" value="NZ_LHUR01000012.1"/>
</dbReference>
<dbReference type="GO" id="GO:0000271">
    <property type="term" value="P:polysaccharide biosynthetic process"/>
    <property type="evidence" value="ECO:0007669"/>
    <property type="project" value="InterPro"/>
</dbReference>